<dbReference type="InterPro" id="IPR000064">
    <property type="entry name" value="NLP_P60_dom"/>
</dbReference>
<protein>
    <submittedName>
        <fullName evidence="6">Uncharacterized protein</fullName>
    </submittedName>
</protein>
<dbReference type="GO" id="GO:0008234">
    <property type="term" value="F:cysteine-type peptidase activity"/>
    <property type="evidence" value="ECO:0007669"/>
    <property type="project" value="UniProtKB-KW"/>
</dbReference>
<dbReference type="SUPFAM" id="SSF54001">
    <property type="entry name" value="Cysteine proteinases"/>
    <property type="match status" value="1"/>
</dbReference>
<sequence>MKEGFRLRTHHFSASLLLCSILIMSGCQSGSPIRTDAELVRPSETLLSLNQNQTLQLLYAQYKEWRGTPYRYGGNNRSGIDCSAFVQRTFMSQFAIELPRTTKKQILAGIPIKRTDLQSGDLVFFNKGTHVGIYLQDDRFLHASTKAGVIISSIHNSYWSRHYWRAIRVPFLY</sequence>
<keyword evidence="4" id="KW-0378">Hydrolase</keyword>
<evidence type="ECO:0000313" key="6">
    <source>
        <dbReference type="EMBL" id="HEC73829.1"/>
    </source>
</evidence>
<evidence type="ECO:0000256" key="5">
    <source>
        <dbReference type="ARBA" id="ARBA00022807"/>
    </source>
</evidence>
<dbReference type="PANTHER" id="PTHR47360">
    <property type="entry name" value="MUREIN DD-ENDOPEPTIDASE MEPS/MUREIN LD-CARBOXYPEPTIDASE"/>
    <property type="match status" value="1"/>
</dbReference>
<keyword evidence="5" id="KW-0788">Thiol protease</keyword>
<keyword evidence="3" id="KW-0732">Signal</keyword>
<keyword evidence="2" id="KW-0645">Protease</keyword>
<accession>A0A7C1ZTI8</accession>
<dbReference type="InterPro" id="IPR038765">
    <property type="entry name" value="Papain-like_cys_pep_sf"/>
</dbReference>
<dbReference type="Proteomes" id="UP000886384">
    <property type="component" value="Unassembled WGS sequence"/>
</dbReference>
<evidence type="ECO:0000256" key="4">
    <source>
        <dbReference type="ARBA" id="ARBA00022801"/>
    </source>
</evidence>
<proteinExistence type="inferred from homology"/>
<comment type="similarity">
    <text evidence="1">Belongs to the peptidase C40 family.</text>
</comment>
<comment type="caution">
    <text evidence="6">The sequence shown here is derived from an EMBL/GenBank/DDBJ whole genome shotgun (WGS) entry which is preliminary data.</text>
</comment>
<reference evidence="6" key="1">
    <citation type="journal article" date="2020" name="mSystems">
        <title>Genome- and Community-Level Interaction Insights into Carbon Utilization and Element Cycling Functions of Hydrothermarchaeota in Hydrothermal Sediment.</title>
        <authorList>
            <person name="Zhou Z."/>
            <person name="Liu Y."/>
            <person name="Xu W."/>
            <person name="Pan J."/>
            <person name="Luo Z.H."/>
            <person name="Li M."/>
        </authorList>
    </citation>
    <scope>NUCLEOTIDE SEQUENCE [LARGE SCALE GENOMIC DNA]</scope>
    <source>
        <strain evidence="6">HyVt-380</strain>
    </source>
</reference>
<dbReference type="EMBL" id="DRHY01000121">
    <property type="protein sequence ID" value="HEC73829.1"/>
    <property type="molecule type" value="Genomic_DNA"/>
</dbReference>
<dbReference type="AlphaFoldDB" id="A0A7C1ZTI8"/>
<organism evidence="6">
    <name type="scientific">Methylophaga aminisulfidivorans</name>
    <dbReference type="NCBI Taxonomy" id="230105"/>
    <lineage>
        <taxon>Bacteria</taxon>
        <taxon>Pseudomonadati</taxon>
        <taxon>Pseudomonadota</taxon>
        <taxon>Gammaproteobacteria</taxon>
        <taxon>Thiotrichales</taxon>
        <taxon>Piscirickettsiaceae</taxon>
        <taxon>Methylophaga</taxon>
    </lineage>
</organism>
<dbReference type="PROSITE" id="PS51257">
    <property type="entry name" value="PROKAR_LIPOPROTEIN"/>
    <property type="match status" value="1"/>
</dbReference>
<dbReference type="Gene3D" id="3.90.1720.10">
    <property type="entry name" value="endopeptidase domain like (from Nostoc punctiforme)"/>
    <property type="match status" value="1"/>
</dbReference>
<gene>
    <name evidence="6" type="ORF">ENI26_05575</name>
</gene>
<dbReference type="InterPro" id="IPR052062">
    <property type="entry name" value="Murein_DD/LD_carboxypeptidase"/>
</dbReference>
<name>A0A7C1ZTI8_9GAMM</name>
<evidence type="ECO:0000256" key="3">
    <source>
        <dbReference type="ARBA" id="ARBA00022729"/>
    </source>
</evidence>
<dbReference type="PANTHER" id="PTHR47360:SF1">
    <property type="entry name" value="ENDOPEPTIDASE NLPC-RELATED"/>
    <property type="match status" value="1"/>
</dbReference>
<dbReference type="PROSITE" id="PS51935">
    <property type="entry name" value="NLPC_P60"/>
    <property type="match status" value="1"/>
</dbReference>
<evidence type="ECO:0000256" key="2">
    <source>
        <dbReference type="ARBA" id="ARBA00022670"/>
    </source>
</evidence>
<dbReference type="GO" id="GO:0006508">
    <property type="term" value="P:proteolysis"/>
    <property type="evidence" value="ECO:0007669"/>
    <property type="project" value="UniProtKB-KW"/>
</dbReference>
<dbReference type="Pfam" id="PF00877">
    <property type="entry name" value="NLPC_P60"/>
    <property type="match status" value="1"/>
</dbReference>
<evidence type="ECO:0000256" key="1">
    <source>
        <dbReference type="ARBA" id="ARBA00007074"/>
    </source>
</evidence>